<evidence type="ECO:0000313" key="8">
    <source>
        <dbReference type="Proteomes" id="UP000694400"/>
    </source>
</evidence>
<keyword evidence="5" id="KW-0472">Membrane</keyword>
<sequence length="174" mass="19687">MPTAPGQEAWLSLRAQSCPSLRVRCFWSNAGSFGCCDFRCFTCHPDLLYYSLILPICKVASFLVTILTGIHILARCTKRYRSWRWNKHQSKGQHPEIPPSKVWGAFYHPQCAICLQAYKPGEALKLLSCTHTYHGKCIDLWHCAQPGSKTCPLCLRSVTTVALIPLHTHISEQE</sequence>
<organism evidence="7 8">
    <name type="scientific">Anas platyrhynchos</name>
    <name type="common">Mallard</name>
    <name type="synonym">Anas boschas</name>
    <dbReference type="NCBI Taxonomy" id="8839"/>
    <lineage>
        <taxon>Eukaryota</taxon>
        <taxon>Metazoa</taxon>
        <taxon>Chordata</taxon>
        <taxon>Craniata</taxon>
        <taxon>Vertebrata</taxon>
        <taxon>Euteleostomi</taxon>
        <taxon>Archelosauria</taxon>
        <taxon>Archosauria</taxon>
        <taxon>Dinosauria</taxon>
        <taxon>Saurischia</taxon>
        <taxon>Theropoda</taxon>
        <taxon>Coelurosauria</taxon>
        <taxon>Aves</taxon>
        <taxon>Neognathae</taxon>
        <taxon>Galloanserae</taxon>
        <taxon>Anseriformes</taxon>
        <taxon>Anatidae</taxon>
        <taxon>Anatinae</taxon>
        <taxon>Anas</taxon>
    </lineage>
</organism>
<dbReference type="InterPro" id="IPR013083">
    <property type="entry name" value="Znf_RING/FYVE/PHD"/>
</dbReference>
<dbReference type="Gene3D" id="3.30.40.10">
    <property type="entry name" value="Zinc/RING finger domain, C3HC4 (zinc finger)"/>
    <property type="match status" value="1"/>
</dbReference>
<name>A0A8B9SSX7_ANAPL</name>
<dbReference type="Ensembl" id="ENSAPLT00020011503.1">
    <property type="protein sequence ID" value="ENSAPLP00020010673.1"/>
    <property type="gene ID" value="ENSAPLG00020007894.1"/>
</dbReference>
<dbReference type="GO" id="GO:0008270">
    <property type="term" value="F:zinc ion binding"/>
    <property type="evidence" value="ECO:0007669"/>
    <property type="project" value="UniProtKB-KW"/>
</dbReference>
<evidence type="ECO:0000256" key="5">
    <source>
        <dbReference type="SAM" id="Phobius"/>
    </source>
</evidence>
<evidence type="ECO:0000259" key="6">
    <source>
        <dbReference type="PROSITE" id="PS50089"/>
    </source>
</evidence>
<protein>
    <recommendedName>
        <fullName evidence="6">RING-type domain-containing protein</fullName>
    </recommendedName>
</protein>
<dbReference type="PANTHER" id="PTHR47662:SF1">
    <property type="entry name" value="RING-TYPE DOMAIN-CONTAINING PROTEIN"/>
    <property type="match status" value="1"/>
</dbReference>
<dbReference type="SMART" id="SM00184">
    <property type="entry name" value="RING"/>
    <property type="match status" value="1"/>
</dbReference>
<dbReference type="Proteomes" id="UP000694400">
    <property type="component" value="Chromosome 28"/>
</dbReference>
<accession>A0A8B9SSX7</accession>
<reference evidence="7" key="2">
    <citation type="submission" date="2025-08" db="UniProtKB">
        <authorList>
            <consortium name="Ensembl"/>
        </authorList>
    </citation>
    <scope>IDENTIFICATION</scope>
</reference>
<evidence type="ECO:0000256" key="2">
    <source>
        <dbReference type="ARBA" id="ARBA00022771"/>
    </source>
</evidence>
<dbReference type="PROSITE" id="PS50089">
    <property type="entry name" value="ZF_RING_2"/>
    <property type="match status" value="1"/>
</dbReference>
<dbReference type="PANTHER" id="PTHR47662">
    <property type="entry name" value="RING-TYPE DOMAIN-CONTAINING PROTEIN"/>
    <property type="match status" value="1"/>
</dbReference>
<dbReference type="Pfam" id="PF17123">
    <property type="entry name" value="zf-RING_11"/>
    <property type="match status" value="1"/>
</dbReference>
<dbReference type="InterPro" id="IPR001841">
    <property type="entry name" value="Znf_RING"/>
</dbReference>
<keyword evidence="3" id="KW-0862">Zinc</keyword>
<dbReference type="SUPFAM" id="SSF57850">
    <property type="entry name" value="RING/U-box"/>
    <property type="match status" value="1"/>
</dbReference>
<keyword evidence="5" id="KW-1133">Transmembrane helix</keyword>
<keyword evidence="1" id="KW-0479">Metal-binding</keyword>
<dbReference type="AlphaFoldDB" id="A0A8B9SSX7"/>
<reference evidence="7" key="1">
    <citation type="submission" date="2019-08" db="EMBL/GenBank/DDBJ databases">
        <title>Three high-quality genomes provides insights into domestication of ducks.</title>
        <authorList>
            <person name="Hou Z.C."/>
            <person name="Zhu F."/>
            <person name="Yin Z.T."/>
            <person name="Zhang F."/>
        </authorList>
    </citation>
    <scope>NUCLEOTIDE SEQUENCE [LARGE SCALE GENOMIC DNA]</scope>
</reference>
<proteinExistence type="predicted"/>
<keyword evidence="5" id="KW-0812">Transmembrane</keyword>
<evidence type="ECO:0000256" key="1">
    <source>
        <dbReference type="ARBA" id="ARBA00022723"/>
    </source>
</evidence>
<feature type="transmembrane region" description="Helical" evidence="5">
    <location>
        <begin position="47"/>
        <end position="74"/>
    </location>
</feature>
<evidence type="ECO:0000313" key="7">
    <source>
        <dbReference type="Ensembl" id="ENSAPLP00020010673.1"/>
    </source>
</evidence>
<reference evidence="7" key="3">
    <citation type="submission" date="2025-09" db="UniProtKB">
        <authorList>
            <consortium name="Ensembl"/>
        </authorList>
    </citation>
    <scope>IDENTIFICATION</scope>
</reference>
<evidence type="ECO:0000256" key="4">
    <source>
        <dbReference type="PROSITE-ProRule" id="PRU00175"/>
    </source>
</evidence>
<evidence type="ECO:0000256" key="3">
    <source>
        <dbReference type="ARBA" id="ARBA00022833"/>
    </source>
</evidence>
<keyword evidence="2 4" id="KW-0863">Zinc-finger</keyword>
<feature type="domain" description="RING-type" evidence="6">
    <location>
        <begin position="111"/>
        <end position="154"/>
    </location>
</feature>